<evidence type="ECO:0000313" key="4">
    <source>
        <dbReference type="Proteomes" id="UP000663637"/>
    </source>
</evidence>
<evidence type="ECO:0008006" key="5">
    <source>
        <dbReference type="Google" id="ProtNLM"/>
    </source>
</evidence>
<dbReference type="InterPro" id="IPR011990">
    <property type="entry name" value="TPR-like_helical_dom_sf"/>
</dbReference>
<sequence length="523" mass="58832">MRKMLIGVVALFAATPSLAAETWYKASSDHFVVYSEGKQSDAEQLAVNLERLDRALRFIRGMPLASQELPDATKLRVYQFGRTEDIATLAGSIRSGVAGFFIPRAGRSVAFVPLREDRDRGYGARTSTNGIDPAKVLFHEYTHYFMFQHGAAAYPFWYQEGFAELFGTLDLIDGGFRLGEPPEHRASSLQNLTLDIKKLIAPPEERNMLTVMKQYSYGWLLVSYLTFEPKRKGQLIDYLRRINAGESNLEAAQNAFGDLNKLERDLSKYRDGRVRAIEVKLNDVDAPEATVEKLSEDEAAQMMLHIHSVRGVTEDDAKRQVPEIRKLVAIYPQSVPVLLEATEVEFDAQNIDEAEKLADRVLAIDPDVTDAYLFKANIALKRAEKDPAQLSAARKAFIAANNLDPNNPRALYGYYRTFIYADETPPESALVSLERSYDLAPFDSSIRSTLAWQLLNEKREDEAVILLGPIINNPHAGEKIKELRELVEQMEDGNPSPIMAKLKPKLGKKKENEDDDDDSNAQR</sequence>
<dbReference type="RefSeq" id="WP_205440982.1">
    <property type="nucleotide sequence ID" value="NZ_CP061510.1"/>
</dbReference>
<evidence type="ECO:0000256" key="2">
    <source>
        <dbReference type="SAM" id="SignalP"/>
    </source>
</evidence>
<dbReference type="EMBL" id="CP061510">
    <property type="protein sequence ID" value="QSB43667.1"/>
    <property type="molecule type" value="Genomic_DNA"/>
</dbReference>
<feature type="compositionally biased region" description="Acidic residues" evidence="1">
    <location>
        <begin position="513"/>
        <end position="523"/>
    </location>
</feature>
<evidence type="ECO:0000256" key="1">
    <source>
        <dbReference type="SAM" id="MobiDB-lite"/>
    </source>
</evidence>
<feature type="region of interest" description="Disordered" evidence="1">
    <location>
        <begin position="489"/>
        <end position="523"/>
    </location>
</feature>
<dbReference type="Proteomes" id="UP000663637">
    <property type="component" value="Chromosome"/>
</dbReference>
<name>A0ABX7K6U8_9SPHN</name>
<reference evidence="3 4" key="1">
    <citation type="submission" date="2020-09" db="EMBL/GenBank/DDBJ databases">
        <title>Complete genome sequence of altererythrobacter flavus SS-21NJ, isolated from Dongying oil sludge in Shandong province.</title>
        <authorList>
            <person name="Sun S."/>
            <person name="Zhang Z."/>
        </authorList>
    </citation>
    <scope>NUCLEOTIDE SEQUENCE [LARGE SCALE GENOMIC DNA]</scope>
    <source>
        <strain evidence="3 4">SS-21NJ</strain>
    </source>
</reference>
<dbReference type="Gene3D" id="1.25.40.10">
    <property type="entry name" value="Tetratricopeptide repeat domain"/>
    <property type="match status" value="1"/>
</dbReference>
<feature type="signal peptide" evidence="2">
    <location>
        <begin position="1"/>
        <end position="19"/>
    </location>
</feature>
<evidence type="ECO:0000313" key="3">
    <source>
        <dbReference type="EMBL" id="QSB43667.1"/>
    </source>
</evidence>
<dbReference type="SUPFAM" id="SSF48452">
    <property type="entry name" value="TPR-like"/>
    <property type="match status" value="1"/>
</dbReference>
<keyword evidence="2" id="KW-0732">Signal</keyword>
<proteinExistence type="predicted"/>
<organism evidence="3 4">
    <name type="scientific">Tsuneonella flava</name>
    <dbReference type="NCBI Taxonomy" id="2055955"/>
    <lineage>
        <taxon>Bacteria</taxon>
        <taxon>Pseudomonadati</taxon>
        <taxon>Pseudomonadota</taxon>
        <taxon>Alphaproteobacteria</taxon>
        <taxon>Sphingomonadales</taxon>
        <taxon>Erythrobacteraceae</taxon>
        <taxon>Tsuneonella</taxon>
    </lineage>
</organism>
<protein>
    <recommendedName>
        <fullName evidence="5">Tetratricopeptide repeat protein</fullName>
    </recommendedName>
</protein>
<gene>
    <name evidence="3" type="ORF">IDJ81_09805</name>
</gene>
<keyword evidence="4" id="KW-1185">Reference proteome</keyword>
<feature type="chain" id="PRO_5047309830" description="Tetratricopeptide repeat protein" evidence="2">
    <location>
        <begin position="20"/>
        <end position="523"/>
    </location>
</feature>
<accession>A0ABX7K6U8</accession>